<dbReference type="AlphaFoldDB" id="A0A7E5V954"/>
<evidence type="ECO:0000259" key="7">
    <source>
        <dbReference type="Pfam" id="PF13873"/>
    </source>
</evidence>
<sequence length="293" mass="33838">MALKRERGSNFTRVESDTLIQLVLKYKNVLENKKSDAATWAEKEQCWQKIETSFNSISSVRFRSAKALKIKYDGIKRDTRKKSAAIRAETYRTGGGPSTAPMLTPSEEKVKEMILLSVVGMDSVFDSDKITETESPQLMTNPNIIDDNSRNFTEFHQSEPVVVETIEMPDETLLIHEEPISNASCENEQKIRKLSKNNSDDADVESATKWSQWKPSSLRAKKHPALCKQKPKRPFERVAESKLEIAGIQKQILEEELENKRKQWLFEEEERQHKQTMWALERQLLQNKIDKIV</sequence>
<proteinExistence type="predicted"/>
<dbReference type="InterPro" id="IPR028002">
    <property type="entry name" value="Myb_DNA-bind_5"/>
</dbReference>
<feature type="domain" description="Myb/SANT-like DNA-binding" evidence="7">
    <location>
        <begin position="7"/>
        <end position="84"/>
    </location>
</feature>
<evidence type="ECO:0000256" key="4">
    <source>
        <dbReference type="ARBA" id="ARBA00023163"/>
    </source>
</evidence>
<dbReference type="PANTHER" id="PTHR23098">
    <property type="entry name" value="AGAP001331-PA-RELATED"/>
    <property type="match status" value="1"/>
</dbReference>
<comment type="subunit">
    <text evidence="1">Self-associates forming complexes of several hundred monomers.</text>
</comment>
<evidence type="ECO:0000256" key="6">
    <source>
        <dbReference type="SAM" id="Coils"/>
    </source>
</evidence>
<accession>A0A7E5V954</accession>
<dbReference type="PANTHER" id="PTHR23098:SF16">
    <property type="entry name" value="REGULATORY PROTEIN ZESTE"/>
    <property type="match status" value="1"/>
</dbReference>
<keyword evidence="3" id="KW-0805">Transcription regulation</keyword>
<protein>
    <recommendedName>
        <fullName evidence="2">Regulatory protein zeste</fullName>
    </recommendedName>
</protein>
<comment type="function">
    <text evidence="5">Involved in transvection phenomena (= synapsis-dependent gene expression), where the synaptic pairing of chromosomes carrying genes with which zeste interacts influences the expression of these genes. Zeste binds to DNA and stimulates transcription from a nearby promoter.</text>
</comment>
<dbReference type="KEGG" id="tnl:113491827"/>
<keyword evidence="6" id="KW-0175">Coiled coil</keyword>
<reference evidence="9" key="1">
    <citation type="submission" date="2025-08" db="UniProtKB">
        <authorList>
            <consortium name="RefSeq"/>
        </authorList>
    </citation>
    <scope>IDENTIFICATION</scope>
</reference>
<evidence type="ECO:0000256" key="3">
    <source>
        <dbReference type="ARBA" id="ARBA00023015"/>
    </source>
</evidence>
<evidence type="ECO:0000256" key="2">
    <source>
        <dbReference type="ARBA" id="ARBA00016807"/>
    </source>
</evidence>
<dbReference type="GeneID" id="113491827"/>
<keyword evidence="8" id="KW-1185">Reference proteome</keyword>
<name>A0A7E5V954_TRINI</name>
<dbReference type="GO" id="GO:0005634">
    <property type="term" value="C:nucleus"/>
    <property type="evidence" value="ECO:0007669"/>
    <property type="project" value="TreeGrafter"/>
</dbReference>
<feature type="coiled-coil region" evidence="6">
    <location>
        <begin position="243"/>
        <end position="270"/>
    </location>
</feature>
<dbReference type="InParanoid" id="A0A7E5V954"/>
<evidence type="ECO:0000256" key="1">
    <source>
        <dbReference type="ARBA" id="ARBA00011764"/>
    </source>
</evidence>
<dbReference type="OrthoDB" id="3066195at2759"/>
<dbReference type="Proteomes" id="UP000322000">
    <property type="component" value="Chromosome 3"/>
</dbReference>
<evidence type="ECO:0000313" key="9">
    <source>
        <dbReference type="RefSeq" id="XP_026724800.1"/>
    </source>
</evidence>
<dbReference type="RefSeq" id="XP_026724800.1">
    <property type="nucleotide sequence ID" value="XM_026868999.1"/>
</dbReference>
<gene>
    <name evidence="9" type="primary">LOC113491827</name>
</gene>
<evidence type="ECO:0000256" key="5">
    <source>
        <dbReference type="ARBA" id="ARBA00025466"/>
    </source>
</evidence>
<organism evidence="8 9">
    <name type="scientific">Trichoplusia ni</name>
    <name type="common">Cabbage looper</name>
    <dbReference type="NCBI Taxonomy" id="7111"/>
    <lineage>
        <taxon>Eukaryota</taxon>
        <taxon>Metazoa</taxon>
        <taxon>Ecdysozoa</taxon>
        <taxon>Arthropoda</taxon>
        <taxon>Hexapoda</taxon>
        <taxon>Insecta</taxon>
        <taxon>Pterygota</taxon>
        <taxon>Neoptera</taxon>
        <taxon>Endopterygota</taxon>
        <taxon>Lepidoptera</taxon>
        <taxon>Glossata</taxon>
        <taxon>Ditrysia</taxon>
        <taxon>Noctuoidea</taxon>
        <taxon>Noctuidae</taxon>
        <taxon>Plusiinae</taxon>
        <taxon>Trichoplusia</taxon>
    </lineage>
</organism>
<dbReference type="Pfam" id="PF13873">
    <property type="entry name" value="Myb_DNA-bind_5"/>
    <property type="match status" value="1"/>
</dbReference>
<keyword evidence="4" id="KW-0804">Transcription</keyword>
<evidence type="ECO:0000313" key="8">
    <source>
        <dbReference type="Proteomes" id="UP000322000"/>
    </source>
</evidence>